<dbReference type="EMBL" id="BKCJ010000952">
    <property type="protein sequence ID" value="GEU37620.1"/>
    <property type="molecule type" value="Genomic_DNA"/>
</dbReference>
<sequence>MFDWKEKAQVAFQLLIRKLCNAPILALPEGSENFVVYCDASHKGLGVILMQKENVIAYVSRELKVHEKNYTTHDLELGEKYATTSSGLSYDYWVNLPKKILSAQSKARKEENFINEDLIEKLSKVHSTFHVSNLKKCLADETLAILLDEIQVDDKLYFIKDPVKIMDREVKCLKRSCIPNVKVCWNSRRGPEFT</sequence>
<name>A0A6L2JLE1_TANCI</name>
<organism evidence="2">
    <name type="scientific">Tanacetum cinerariifolium</name>
    <name type="common">Dalmatian daisy</name>
    <name type="synonym">Chrysanthemum cinerariifolium</name>
    <dbReference type="NCBI Taxonomy" id="118510"/>
    <lineage>
        <taxon>Eukaryota</taxon>
        <taxon>Viridiplantae</taxon>
        <taxon>Streptophyta</taxon>
        <taxon>Embryophyta</taxon>
        <taxon>Tracheophyta</taxon>
        <taxon>Spermatophyta</taxon>
        <taxon>Magnoliopsida</taxon>
        <taxon>eudicotyledons</taxon>
        <taxon>Gunneridae</taxon>
        <taxon>Pentapetalae</taxon>
        <taxon>asterids</taxon>
        <taxon>campanulids</taxon>
        <taxon>Asterales</taxon>
        <taxon>Asteraceae</taxon>
        <taxon>Asteroideae</taxon>
        <taxon>Anthemideae</taxon>
        <taxon>Anthemidinae</taxon>
        <taxon>Tanacetum</taxon>
    </lineage>
</organism>
<protein>
    <submittedName>
        <fullName evidence="2">Putative reverse transcriptase domain-containing protein</fullName>
    </submittedName>
</protein>
<gene>
    <name evidence="2" type="ORF">Tci_009598</name>
</gene>
<reference evidence="2" key="1">
    <citation type="journal article" date="2019" name="Sci. Rep.">
        <title>Draft genome of Tanacetum cinerariifolium, the natural source of mosquito coil.</title>
        <authorList>
            <person name="Yamashiro T."/>
            <person name="Shiraishi A."/>
            <person name="Satake H."/>
            <person name="Nakayama K."/>
        </authorList>
    </citation>
    <scope>NUCLEOTIDE SEQUENCE</scope>
</reference>
<keyword evidence="2" id="KW-0695">RNA-directed DNA polymerase</keyword>
<feature type="domain" description="Reverse transcriptase/retrotransposon-derived protein RNase H-like" evidence="1">
    <location>
        <begin position="4"/>
        <end position="77"/>
    </location>
</feature>
<accession>A0A6L2JLE1</accession>
<keyword evidence="2" id="KW-0808">Transferase</keyword>
<dbReference type="SUPFAM" id="SSF56672">
    <property type="entry name" value="DNA/RNA polymerases"/>
    <property type="match status" value="1"/>
</dbReference>
<dbReference type="PANTHER" id="PTHR34072">
    <property type="entry name" value="ENZYMATIC POLYPROTEIN-RELATED"/>
    <property type="match status" value="1"/>
</dbReference>
<dbReference type="GO" id="GO:0003964">
    <property type="term" value="F:RNA-directed DNA polymerase activity"/>
    <property type="evidence" value="ECO:0007669"/>
    <property type="project" value="UniProtKB-KW"/>
</dbReference>
<dbReference type="PANTHER" id="PTHR34072:SF52">
    <property type="entry name" value="RIBONUCLEASE H"/>
    <property type="match status" value="1"/>
</dbReference>
<comment type="caution">
    <text evidence="2">The sequence shown here is derived from an EMBL/GenBank/DDBJ whole genome shotgun (WGS) entry which is preliminary data.</text>
</comment>
<dbReference type="AlphaFoldDB" id="A0A6L2JLE1"/>
<evidence type="ECO:0000259" key="1">
    <source>
        <dbReference type="Pfam" id="PF17919"/>
    </source>
</evidence>
<evidence type="ECO:0000313" key="2">
    <source>
        <dbReference type="EMBL" id="GEU37620.1"/>
    </source>
</evidence>
<dbReference type="InterPro" id="IPR041577">
    <property type="entry name" value="RT_RNaseH_2"/>
</dbReference>
<dbReference type="Pfam" id="PF17919">
    <property type="entry name" value="RT_RNaseH_2"/>
    <property type="match status" value="1"/>
</dbReference>
<dbReference type="InterPro" id="IPR043502">
    <property type="entry name" value="DNA/RNA_pol_sf"/>
</dbReference>
<proteinExistence type="predicted"/>
<keyword evidence="2" id="KW-0548">Nucleotidyltransferase</keyword>